<dbReference type="Gene3D" id="3.20.20.80">
    <property type="entry name" value="Glycosidases"/>
    <property type="match status" value="1"/>
</dbReference>
<proteinExistence type="predicted"/>
<dbReference type="Proteomes" id="UP000321764">
    <property type="component" value="Unassembled WGS sequence"/>
</dbReference>
<dbReference type="OrthoDB" id="9816564at2"/>
<reference evidence="2 3" key="1">
    <citation type="submission" date="2019-07" db="EMBL/GenBank/DDBJ databases">
        <title>Reinekea sp. strain SSH23 genome sequencing and assembly.</title>
        <authorList>
            <person name="Kim I."/>
        </authorList>
    </citation>
    <scope>NUCLEOTIDE SEQUENCE [LARGE SCALE GENOMIC DNA]</scope>
    <source>
        <strain evidence="2 3">SSH23</strain>
    </source>
</reference>
<keyword evidence="1" id="KW-0732">Signal</keyword>
<keyword evidence="3" id="KW-1185">Reference proteome</keyword>
<feature type="signal peptide" evidence="1">
    <location>
        <begin position="1"/>
        <end position="18"/>
    </location>
</feature>
<evidence type="ECO:0008006" key="4">
    <source>
        <dbReference type="Google" id="ProtNLM"/>
    </source>
</evidence>
<gene>
    <name evidence="2" type="ORF">FME95_11925</name>
</gene>
<accession>A0A5C8Z5D5</accession>
<evidence type="ECO:0000313" key="2">
    <source>
        <dbReference type="EMBL" id="TXR52116.1"/>
    </source>
</evidence>
<evidence type="ECO:0000256" key="1">
    <source>
        <dbReference type="SAM" id="SignalP"/>
    </source>
</evidence>
<dbReference type="PROSITE" id="PS51257">
    <property type="entry name" value="PROKAR_LIPOPROTEIN"/>
    <property type="match status" value="1"/>
</dbReference>
<feature type="chain" id="PRO_5023099513" description="GH26 domain-containing protein" evidence="1">
    <location>
        <begin position="19"/>
        <end position="422"/>
    </location>
</feature>
<evidence type="ECO:0000313" key="3">
    <source>
        <dbReference type="Proteomes" id="UP000321764"/>
    </source>
</evidence>
<organism evidence="2 3">
    <name type="scientific">Reinekea thalattae</name>
    <dbReference type="NCBI Taxonomy" id="2593301"/>
    <lineage>
        <taxon>Bacteria</taxon>
        <taxon>Pseudomonadati</taxon>
        <taxon>Pseudomonadota</taxon>
        <taxon>Gammaproteobacteria</taxon>
        <taxon>Oceanospirillales</taxon>
        <taxon>Saccharospirillaceae</taxon>
        <taxon>Reinekea</taxon>
    </lineage>
</organism>
<comment type="caution">
    <text evidence="2">The sequence shown here is derived from an EMBL/GenBank/DDBJ whole genome shotgun (WGS) entry which is preliminary data.</text>
</comment>
<sequence>MKMMSVWVSALLALFVSACTSVNDDDKVVIGVATDAEKQVLIHYLPWFADENYAQEPSRHWSHGTVNEALVGEYDSQSWATQLYHILLSAAVGVDGAMINIRTDYDKDALSIFMESLERVRAVYPDFAYHISASIDDQDKTEALAQQEFEYIAELIDNYTTYLHKNGKPVIFIWAYNNLTPAQYRSIADQVFGEDEVILVQNDIDTSAVADEINMNAFYPWVKGFADDGSDWGEVYLDWFYRTSADYLTDNKQEFIVAGVWPGFDDRQVNWYGDDYAGRWIDRADGAIYDNTWQLIDTFNNEWQQDIATEDISIDWVVIETWNDFNEGSEIEPIAATADTESFQYLKLTDSYITNFKATDSVLDADDELLNAAVKIYQAAKLIDDGDRASANYYSTLEQAIEAYLKADAEGASDYAETIIDG</sequence>
<dbReference type="EMBL" id="VKAD01000002">
    <property type="protein sequence ID" value="TXR52116.1"/>
    <property type="molecule type" value="Genomic_DNA"/>
</dbReference>
<protein>
    <recommendedName>
        <fullName evidence="4">GH26 domain-containing protein</fullName>
    </recommendedName>
</protein>
<name>A0A5C8Z5D5_9GAMM</name>
<dbReference type="RefSeq" id="WP_147714712.1">
    <property type="nucleotide sequence ID" value="NZ_VKAD01000002.1"/>
</dbReference>
<dbReference type="AlphaFoldDB" id="A0A5C8Z5D5"/>